<keyword evidence="3" id="KW-1185">Reference proteome</keyword>
<dbReference type="GO" id="GO:0016020">
    <property type="term" value="C:membrane"/>
    <property type="evidence" value="ECO:0007669"/>
    <property type="project" value="InterPro"/>
</dbReference>
<proteinExistence type="predicted"/>
<dbReference type="RefSeq" id="WP_044834100.1">
    <property type="nucleotide sequence ID" value="NZ_CP059735.1"/>
</dbReference>
<sequence length="672" mass="74336">MKPVHFTFLLLLALAATSLSGCGGDSGDAGTPASNPPKKEQNLAPVILGEPLTVIGFNEEYQFLPQVSDDGKSKLVFSIANKPAWCSFNAANGRLTGLPFSTEAGLYSDIVISVSDGIHSVSLPAFSIRVRESMLLHLSGEPKAFSTLGNEYRFKPGIALSSNIDKAAVSYAISNQPGWMTFDSITGELSGVPGTADLGWYKGIVISASYQDVTTEFPAFDIEVRPLSNFVIGKQMIEPDYATSVPAKGEKRIDATTGAELIRLTDAAELKNSDDAMIVYSRYSPENIKGDALLVFGTDSYSSWVVNPDSGDIIAALVDDKGKPIGEKHELRWHGSAKHPNRVYYIKGMQFWMIDDVTRQEQTRKLIRDFSSLFPNAVKIYNDVEGDSSNDSDHWAWMAVHYGVNYIGHKSFLVDGFIHYQVSTDTVHTLTPGDLAGTNLALESKSASFRHRPNMVEVSPLGTGIVIHTGRMWDDTAYGGSKKDFIGTWFDGPHLWPLDFDHSKKAPVKISVTETHSGWSFNDSGQEVFVSQNNRTDKLDAVVVDGENSGFDNRLEVASHKDFGWNMGFHYGKMPPSKPGWLFMSSYSKQSDLWAGNQLMMIQLVPESERPVIWRIAPTYTLYNGNYRDEVPAAVNFSGDRIYFSSNWGGMLDHREVFQIKLPSDWHNRIGR</sequence>
<reference evidence="2 3" key="2">
    <citation type="journal article" date="2022" name="Mar. Drugs">
        <title>Bioassay-Guided Fractionation Leads to the Detection of Cholic Acid Generated by the Rare Thalassomonas sp.</title>
        <authorList>
            <person name="Pheiffer F."/>
            <person name="Schneider Y.K."/>
            <person name="Hansen E.H."/>
            <person name="Andersen J.H."/>
            <person name="Isaksson J."/>
            <person name="Busche T."/>
            <person name="R C."/>
            <person name="Kalinowski J."/>
            <person name="Zyl L.V."/>
            <person name="Trindade M."/>
        </authorList>
    </citation>
    <scope>NUCLEOTIDE SEQUENCE [LARGE SCALE GENOMIC DNA]</scope>
    <source>
        <strain evidence="2 3">A5K-106</strain>
    </source>
</reference>
<dbReference type="Proteomes" id="UP000032568">
    <property type="component" value="Chromosome"/>
</dbReference>
<protein>
    <recommendedName>
        <fullName evidence="4">Dystroglycan-type cadherin-like domain-containing protein</fullName>
    </recommendedName>
</protein>
<evidence type="ECO:0000256" key="1">
    <source>
        <dbReference type="SAM" id="SignalP"/>
    </source>
</evidence>
<dbReference type="PROSITE" id="PS51257">
    <property type="entry name" value="PROKAR_LIPOPROTEIN"/>
    <property type="match status" value="1"/>
</dbReference>
<dbReference type="KEGG" id="tact:SG35_001945"/>
<organism evidence="2 3">
    <name type="scientific">Thalassomonas actiniarum</name>
    <dbReference type="NCBI Taxonomy" id="485447"/>
    <lineage>
        <taxon>Bacteria</taxon>
        <taxon>Pseudomonadati</taxon>
        <taxon>Pseudomonadota</taxon>
        <taxon>Gammaproteobacteria</taxon>
        <taxon>Alteromonadales</taxon>
        <taxon>Colwelliaceae</taxon>
        <taxon>Thalassomonas</taxon>
    </lineage>
</organism>
<evidence type="ECO:0008006" key="4">
    <source>
        <dbReference type="Google" id="ProtNLM"/>
    </source>
</evidence>
<keyword evidence="1" id="KW-0732">Signal</keyword>
<dbReference type="Pfam" id="PF05345">
    <property type="entry name" value="He_PIG"/>
    <property type="match status" value="1"/>
</dbReference>
<evidence type="ECO:0000313" key="3">
    <source>
        <dbReference type="Proteomes" id="UP000032568"/>
    </source>
</evidence>
<feature type="chain" id="PRO_5042015087" description="Dystroglycan-type cadherin-like domain-containing protein" evidence="1">
    <location>
        <begin position="22"/>
        <end position="672"/>
    </location>
</feature>
<dbReference type="InterPro" id="IPR013783">
    <property type="entry name" value="Ig-like_fold"/>
</dbReference>
<dbReference type="EMBL" id="CP059735">
    <property type="protein sequence ID" value="WDD99466.1"/>
    <property type="molecule type" value="Genomic_DNA"/>
</dbReference>
<evidence type="ECO:0000313" key="2">
    <source>
        <dbReference type="EMBL" id="WDD99466.1"/>
    </source>
</evidence>
<gene>
    <name evidence="2" type="ORF">SG35_001945</name>
</gene>
<name>A0AAE9YRD0_9GAMM</name>
<dbReference type="GO" id="GO:0005509">
    <property type="term" value="F:calcium ion binding"/>
    <property type="evidence" value="ECO:0007669"/>
    <property type="project" value="InterPro"/>
</dbReference>
<accession>A0AAE9YRD0</accession>
<feature type="signal peptide" evidence="1">
    <location>
        <begin position="1"/>
        <end position="21"/>
    </location>
</feature>
<reference evidence="2 3" key="1">
    <citation type="journal article" date="2015" name="Genome Announc.">
        <title>Draft Genome Sequences of Marine Isolates of Thalassomonas viridans and Thalassomonas actiniarum.</title>
        <authorList>
            <person name="Olonade I."/>
            <person name="van Zyl L.J."/>
            <person name="Trindade M."/>
        </authorList>
    </citation>
    <scope>NUCLEOTIDE SEQUENCE [LARGE SCALE GENOMIC DNA]</scope>
    <source>
        <strain evidence="2 3">A5K-106</strain>
    </source>
</reference>
<dbReference type="Gene3D" id="2.60.40.10">
    <property type="entry name" value="Immunoglobulins"/>
    <property type="match status" value="2"/>
</dbReference>
<dbReference type="SUPFAM" id="SSF49313">
    <property type="entry name" value="Cadherin-like"/>
    <property type="match status" value="2"/>
</dbReference>
<dbReference type="AlphaFoldDB" id="A0AAE9YRD0"/>
<dbReference type="InterPro" id="IPR015919">
    <property type="entry name" value="Cadherin-like_sf"/>
</dbReference>